<dbReference type="STRING" id="419475.A8A54_21980"/>
<dbReference type="InterPro" id="IPR002933">
    <property type="entry name" value="Peptidase_M20"/>
</dbReference>
<keyword evidence="12" id="KW-1185">Reference proteome</keyword>
<dbReference type="NCBIfam" id="NF009920">
    <property type="entry name" value="PRK13381.1"/>
    <property type="match status" value="1"/>
</dbReference>
<organism evidence="11 12">
    <name type="scientific">Brucella pseudogrignonensis</name>
    <dbReference type="NCBI Taxonomy" id="419475"/>
    <lineage>
        <taxon>Bacteria</taxon>
        <taxon>Pseudomonadati</taxon>
        <taxon>Pseudomonadota</taxon>
        <taxon>Alphaproteobacteria</taxon>
        <taxon>Hyphomicrobiales</taxon>
        <taxon>Brucellaceae</taxon>
        <taxon>Brucella/Ochrobactrum group</taxon>
        <taxon>Brucella</taxon>
    </lineage>
</organism>
<dbReference type="GO" id="GO:0008270">
    <property type="term" value="F:zinc ion binding"/>
    <property type="evidence" value="ECO:0007669"/>
    <property type="project" value="InterPro"/>
</dbReference>
<dbReference type="EC" id="3.4.11.4" evidence="7"/>
<evidence type="ECO:0000256" key="7">
    <source>
        <dbReference type="NCBIfam" id="TIGR01882"/>
    </source>
</evidence>
<sequence>MDIVERFLAYTRINTTAVPNADTLPSSQGQHILARLLANEMRAFGMEVEEREHAIVVGTLPANVDHSQIAEFPTIAWVAHLDTSAEYATDTHAHVVDYAGGDILLNKATGSVIRLEAFPELQHYIGDRIIVTDGSSLLGADNKSAIAEIMHAMQVLTAHPEIKHGIVKVVFVPDEEIGLLGAKALDVPSLHADFAYTLDCCARGEIVYENWNAGEFHLSFKGQPAHPMSAKGKLRNAILYAQQFMAMMPAGERPEYTEGTEGYYWVKAIQGTVAETKLTIDIRDFTTQGYETRRAFIENLAASFNRLYGEGSVQLHYKPVYRNVAETLRGNNYYPVQIALEAMKTLGVEPRPLPMRGGYDGAVLSEKGLPCPNLFCGAHNFHSIYEFLPVSSLQKASEMVVEIIKTARKPSGSA</sequence>
<dbReference type="NCBIfam" id="TIGR01882">
    <property type="entry name" value="peptidase-T"/>
    <property type="match status" value="1"/>
</dbReference>
<keyword evidence="2" id="KW-0645">Protease</keyword>
<feature type="binding site" evidence="9">
    <location>
        <position position="176"/>
    </location>
    <ligand>
        <name>Zn(2+)</name>
        <dbReference type="ChEBI" id="CHEBI:29105"/>
        <label>2</label>
    </ligand>
</feature>
<comment type="similarity">
    <text evidence="1">Belongs to the peptidase M20B family.</text>
</comment>
<feature type="domain" description="Peptidase M20 dimerisation" evidence="10">
    <location>
        <begin position="210"/>
        <end position="310"/>
    </location>
</feature>
<dbReference type="GO" id="GO:0045148">
    <property type="term" value="F:tripeptide aminopeptidase activity"/>
    <property type="evidence" value="ECO:0007669"/>
    <property type="project" value="UniProtKB-UniRule"/>
</dbReference>
<dbReference type="RefSeq" id="WP_007881376.1">
    <property type="nucleotide sequence ID" value="NZ_CP175671.1"/>
</dbReference>
<evidence type="ECO:0000256" key="9">
    <source>
        <dbReference type="PIRSR" id="PIRSR037215-2"/>
    </source>
</evidence>
<dbReference type="Proteomes" id="UP000216188">
    <property type="component" value="Unassembled WGS sequence"/>
</dbReference>
<keyword evidence="11" id="KW-0031">Aminopeptidase</keyword>
<evidence type="ECO:0000259" key="10">
    <source>
        <dbReference type="Pfam" id="PF07687"/>
    </source>
</evidence>
<dbReference type="SUPFAM" id="SSF55031">
    <property type="entry name" value="Bacterial exopeptidase dimerisation domain"/>
    <property type="match status" value="1"/>
</dbReference>
<dbReference type="GO" id="GO:0008237">
    <property type="term" value="F:metallopeptidase activity"/>
    <property type="evidence" value="ECO:0007669"/>
    <property type="project" value="UniProtKB-KW"/>
</dbReference>
<proteinExistence type="inferred from homology"/>
<gene>
    <name evidence="11" type="primary">pepT</name>
    <name evidence="11" type="ORF">CEV34_3645</name>
</gene>
<keyword evidence="3 9" id="KW-0479">Metal-binding</keyword>
<feature type="binding site" evidence="9">
    <location>
        <position position="141"/>
    </location>
    <ligand>
        <name>Zn(2+)</name>
        <dbReference type="ChEBI" id="CHEBI:29105"/>
        <label>2</label>
    </ligand>
</feature>
<evidence type="ECO:0000313" key="11">
    <source>
        <dbReference type="EMBL" id="OYR23641.1"/>
    </source>
</evidence>
<dbReference type="Pfam" id="PF07687">
    <property type="entry name" value="M20_dimer"/>
    <property type="match status" value="1"/>
</dbReference>
<protein>
    <recommendedName>
        <fullName evidence="7">Peptidase T</fullName>
        <ecNumber evidence="7">3.4.11.4</ecNumber>
    </recommendedName>
</protein>
<dbReference type="InterPro" id="IPR011650">
    <property type="entry name" value="Peptidase_M20_dimer"/>
</dbReference>
<dbReference type="NCBIfam" id="NF003976">
    <property type="entry name" value="PRK05469.1"/>
    <property type="match status" value="1"/>
</dbReference>
<name>A0A256GAH1_9HYPH</name>
<evidence type="ECO:0000256" key="1">
    <source>
        <dbReference type="ARBA" id="ARBA00009692"/>
    </source>
</evidence>
<dbReference type="GO" id="GO:0006518">
    <property type="term" value="P:peptide metabolic process"/>
    <property type="evidence" value="ECO:0007669"/>
    <property type="project" value="InterPro"/>
</dbReference>
<dbReference type="PIRSF" id="PIRSF037215">
    <property type="entry name" value="Peptidase_M20B"/>
    <property type="match status" value="1"/>
</dbReference>
<evidence type="ECO:0000313" key="12">
    <source>
        <dbReference type="Proteomes" id="UP000216188"/>
    </source>
</evidence>
<dbReference type="Gene3D" id="3.30.70.360">
    <property type="match status" value="1"/>
</dbReference>
<feature type="binding site" evidence="9">
    <location>
        <position position="199"/>
    </location>
    <ligand>
        <name>Zn(2+)</name>
        <dbReference type="ChEBI" id="CHEBI:29105"/>
        <label>1</label>
    </ligand>
</feature>
<evidence type="ECO:0000256" key="4">
    <source>
        <dbReference type="ARBA" id="ARBA00022801"/>
    </source>
</evidence>
<dbReference type="InterPro" id="IPR010161">
    <property type="entry name" value="Peptidase_M20B"/>
</dbReference>
<evidence type="ECO:0000256" key="3">
    <source>
        <dbReference type="ARBA" id="ARBA00022723"/>
    </source>
</evidence>
<evidence type="ECO:0000256" key="5">
    <source>
        <dbReference type="ARBA" id="ARBA00022833"/>
    </source>
</evidence>
<dbReference type="InterPro" id="IPR001261">
    <property type="entry name" value="ArgE/DapE_CS"/>
</dbReference>
<dbReference type="AlphaFoldDB" id="A0A256GAH1"/>
<evidence type="ECO:0000256" key="6">
    <source>
        <dbReference type="ARBA" id="ARBA00023049"/>
    </source>
</evidence>
<feature type="binding site" evidence="9">
    <location>
        <position position="80"/>
    </location>
    <ligand>
        <name>Zn(2+)</name>
        <dbReference type="ChEBI" id="CHEBI:29105"/>
        <label>1</label>
    </ligand>
</feature>
<dbReference type="Pfam" id="PF01546">
    <property type="entry name" value="Peptidase_M20"/>
    <property type="match status" value="1"/>
</dbReference>
<dbReference type="EMBL" id="NNRM01000039">
    <property type="protein sequence ID" value="OYR23641.1"/>
    <property type="molecule type" value="Genomic_DNA"/>
</dbReference>
<keyword evidence="4 11" id="KW-0378">Hydrolase</keyword>
<evidence type="ECO:0000256" key="2">
    <source>
        <dbReference type="ARBA" id="ARBA00022670"/>
    </source>
</evidence>
<feature type="binding site" evidence="9">
    <location>
        <position position="141"/>
    </location>
    <ligand>
        <name>Zn(2+)</name>
        <dbReference type="ChEBI" id="CHEBI:29105"/>
        <label>1</label>
    </ligand>
</feature>
<dbReference type="Gene3D" id="3.40.630.10">
    <property type="entry name" value="Zn peptidases"/>
    <property type="match status" value="1"/>
</dbReference>
<dbReference type="InterPro" id="IPR036264">
    <property type="entry name" value="Bact_exopeptidase_dim_dom"/>
</dbReference>
<keyword evidence="5 9" id="KW-0862">Zinc</keyword>
<accession>A0A256GAH1</accession>
<dbReference type="PROSITE" id="PS00759">
    <property type="entry name" value="ARGE_DAPE_CPG2_2"/>
    <property type="match status" value="1"/>
</dbReference>
<dbReference type="SUPFAM" id="SSF53187">
    <property type="entry name" value="Zn-dependent exopeptidases"/>
    <property type="match status" value="1"/>
</dbReference>
<evidence type="ECO:0000256" key="8">
    <source>
        <dbReference type="PIRSR" id="PIRSR037215-1"/>
    </source>
</evidence>
<feature type="binding site" evidence="9">
    <location>
        <position position="382"/>
    </location>
    <ligand>
        <name>Zn(2+)</name>
        <dbReference type="ChEBI" id="CHEBI:29105"/>
        <label>2</label>
    </ligand>
</feature>
<keyword evidence="6" id="KW-0482">Metalloprotease</keyword>
<comment type="caution">
    <text evidence="11">The sequence shown here is derived from an EMBL/GenBank/DDBJ whole genome shotgun (WGS) entry which is preliminary data.</text>
</comment>
<dbReference type="GO" id="GO:0006508">
    <property type="term" value="P:proteolysis"/>
    <property type="evidence" value="ECO:0007669"/>
    <property type="project" value="UniProtKB-UniRule"/>
</dbReference>
<comment type="cofactor">
    <cofactor evidence="9">
        <name>Zn(2+)</name>
        <dbReference type="ChEBI" id="CHEBI:29105"/>
    </cofactor>
    <text evidence="9">Binds 2 Zn(2+) ions per subunit.</text>
</comment>
<dbReference type="PANTHER" id="PTHR42994:SF1">
    <property type="entry name" value="PEPTIDASE T"/>
    <property type="match status" value="1"/>
</dbReference>
<reference evidence="11 12" key="1">
    <citation type="submission" date="2017-07" db="EMBL/GenBank/DDBJ databases">
        <title>Phylogenetic study on the rhizospheric bacterium Ochrobactrum sp. A44.</title>
        <authorList>
            <person name="Krzyzanowska D.M."/>
            <person name="Ossowicki A."/>
            <person name="Rajewska M."/>
            <person name="Maciag T."/>
            <person name="Kaczynski Z."/>
            <person name="Czerwicka M."/>
            <person name="Jafra S."/>
        </authorList>
    </citation>
    <scope>NUCLEOTIDE SEQUENCE [LARGE SCALE GENOMIC DNA]</scope>
    <source>
        <strain evidence="11 12">CCUG 30717</strain>
    </source>
</reference>
<feature type="active site" evidence="8">
    <location>
        <position position="82"/>
    </location>
</feature>
<dbReference type="PANTHER" id="PTHR42994">
    <property type="entry name" value="PEPTIDASE T"/>
    <property type="match status" value="1"/>
</dbReference>
<feature type="active site" description="Proton acceptor" evidence="8">
    <location>
        <position position="175"/>
    </location>
</feature>